<dbReference type="Gene3D" id="2.40.40.10">
    <property type="entry name" value="RlpA-like domain"/>
    <property type="match status" value="1"/>
</dbReference>
<dbReference type="InterPro" id="IPR036908">
    <property type="entry name" value="RlpA-like_sf"/>
</dbReference>
<protein>
    <recommendedName>
        <fullName evidence="2">G5 domain-containing protein</fullName>
    </recommendedName>
</protein>
<dbReference type="Gene3D" id="2.20.230.10">
    <property type="entry name" value="Resuscitation-promoting factor rpfb"/>
    <property type="match status" value="1"/>
</dbReference>
<gene>
    <name evidence="3" type="ORF">SDC9_62651</name>
</gene>
<dbReference type="PANTHER" id="PTHR39160">
    <property type="entry name" value="CELL WALL-BINDING PROTEIN YOCH"/>
    <property type="match status" value="1"/>
</dbReference>
<dbReference type="GO" id="GO:0004553">
    <property type="term" value="F:hydrolase activity, hydrolyzing O-glycosyl compounds"/>
    <property type="evidence" value="ECO:0007669"/>
    <property type="project" value="InterPro"/>
</dbReference>
<evidence type="ECO:0000256" key="1">
    <source>
        <dbReference type="ARBA" id="ARBA00022729"/>
    </source>
</evidence>
<dbReference type="EMBL" id="VSSQ01002581">
    <property type="protein sequence ID" value="MPM16273.1"/>
    <property type="molecule type" value="Genomic_DNA"/>
</dbReference>
<feature type="domain" description="G5" evidence="2">
    <location>
        <begin position="1"/>
        <end position="63"/>
    </location>
</feature>
<dbReference type="SUPFAM" id="SSF50685">
    <property type="entry name" value="Barwin-like endoglucanases"/>
    <property type="match status" value="1"/>
</dbReference>
<dbReference type="InterPro" id="IPR051933">
    <property type="entry name" value="Resuscitation_pf_RpfB"/>
</dbReference>
<dbReference type="InterPro" id="IPR010611">
    <property type="entry name" value="3D_dom"/>
</dbReference>
<dbReference type="AlphaFoldDB" id="A0A644XPU7"/>
<dbReference type="Pfam" id="PF07501">
    <property type="entry name" value="G5"/>
    <property type="match status" value="1"/>
</dbReference>
<accession>A0A644XPU7</accession>
<evidence type="ECO:0000313" key="3">
    <source>
        <dbReference type="EMBL" id="MPM16273.1"/>
    </source>
</evidence>
<organism evidence="3">
    <name type="scientific">bioreactor metagenome</name>
    <dbReference type="NCBI Taxonomy" id="1076179"/>
    <lineage>
        <taxon>unclassified sequences</taxon>
        <taxon>metagenomes</taxon>
        <taxon>ecological metagenomes</taxon>
    </lineage>
</organism>
<comment type="caution">
    <text evidence="3">The sequence shown here is derived from an EMBL/GenBank/DDBJ whole genome shotgun (WGS) entry which is preliminary data.</text>
</comment>
<evidence type="ECO:0000259" key="2">
    <source>
        <dbReference type="PROSITE" id="PS51109"/>
    </source>
</evidence>
<dbReference type="PANTHER" id="PTHR39160:SF4">
    <property type="entry name" value="RESUSCITATION-PROMOTING FACTOR RPFB"/>
    <property type="match status" value="1"/>
</dbReference>
<proteinExistence type="predicted"/>
<dbReference type="GO" id="GO:0019867">
    <property type="term" value="C:outer membrane"/>
    <property type="evidence" value="ECO:0007669"/>
    <property type="project" value="InterPro"/>
</dbReference>
<reference evidence="3" key="1">
    <citation type="submission" date="2019-08" db="EMBL/GenBank/DDBJ databases">
        <authorList>
            <person name="Kucharzyk K."/>
            <person name="Murdoch R.W."/>
            <person name="Higgins S."/>
            <person name="Loffler F."/>
        </authorList>
    </citation>
    <scope>NUCLEOTIDE SEQUENCE</scope>
</reference>
<dbReference type="Pfam" id="PF06725">
    <property type="entry name" value="3D"/>
    <property type="match status" value="1"/>
</dbReference>
<dbReference type="CDD" id="cd14667">
    <property type="entry name" value="3D_containing_proteins"/>
    <property type="match status" value="1"/>
</dbReference>
<dbReference type="InterPro" id="IPR059180">
    <property type="entry name" value="3D_YorM"/>
</dbReference>
<sequence length="174" mass="18845">MRRVASQNVPVGSFVETMAGKEGLAVSTLEHKYLNGNLVGTRVLEEEVIKKPITGVVAYGVGGTVSTSRSDATRYSFYLDMTATAYTYGEGGKWGDVTRSGKAVQVGYVAVDPKVIPLGSRLYITYPNGRVAYGFAVAEDTGGAIKGARIDLFFETHDECISFGRRKVRVYVLE</sequence>
<keyword evidence="1" id="KW-0732">Signal</keyword>
<dbReference type="PROSITE" id="PS51109">
    <property type="entry name" value="G5"/>
    <property type="match status" value="1"/>
</dbReference>
<dbReference type="GO" id="GO:0009254">
    <property type="term" value="P:peptidoglycan turnover"/>
    <property type="evidence" value="ECO:0007669"/>
    <property type="project" value="InterPro"/>
</dbReference>
<dbReference type="InterPro" id="IPR011098">
    <property type="entry name" value="G5_dom"/>
</dbReference>
<name>A0A644XPU7_9ZZZZ</name>